<sequence>MIRDTSGQDQPLAHAHRPGRRWLWGGLALGLVALLAWAVPNWLRGLSGGTSVSLSRLSVAAVEVGPLVRDVAAEGKVVAAVSPTLYAANAGSISLLAKAGDSVKRGQPLLRIASPELQAKAAQERSNADALHSDWLRAQADVRQQHAQAESALALARIEQQTAVNELARQTRAFEAGATAQAQVDQARDALARAEVALKQAQQLLGLKDEATRFELQAKRQAFERQQLVVADMTRQLGELEVRSPVDGQVGQLFVSERESVAKDAKLLTVIDLSALEVQVQVAESYARELQTGMPGEISGNGQRWPGRVSSVSPEVVANEVAARLRFDGAQPEQLRQNQRLSVRVLLDQRDKVLKLARGAFVDESGGRFAYVVRDGQAERRAIRLGAQSLSAVEVLDGLKAGDQVVISGAEQFKGAERVTLIP</sequence>
<gene>
    <name evidence="6" type="ORF">AACH00_08165</name>
</gene>
<comment type="caution">
    <text evidence="6">The sequence shown here is derived from an EMBL/GenBank/DDBJ whole genome shotgun (WGS) entry which is preliminary data.</text>
</comment>
<evidence type="ECO:0000313" key="6">
    <source>
        <dbReference type="EMBL" id="MEK8046313.1"/>
    </source>
</evidence>
<dbReference type="SUPFAM" id="SSF111369">
    <property type="entry name" value="HlyD-like secretion proteins"/>
    <property type="match status" value="1"/>
</dbReference>
<evidence type="ECO:0000313" key="7">
    <source>
        <dbReference type="Proteomes" id="UP001379945"/>
    </source>
</evidence>
<dbReference type="Pfam" id="PF25989">
    <property type="entry name" value="YknX_C"/>
    <property type="match status" value="1"/>
</dbReference>
<evidence type="ECO:0000256" key="2">
    <source>
        <dbReference type="ARBA" id="ARBA00009477"/>
    </source>
</evidence>
<feature type="domain" description="YknX-like C-terminal permuted SH3-like" evidence="5">
    <location>
        <begin position="355"/>
        <end position="415"/>
    </location>
</feature>
<evidence type="ECO:0000259" key="5">
    <source>
        <dbReference type="Pfam" id="PF25989"/>
    </source>
</evidence>
<dbReference type="InterPro" id="IPR058637">
    <property type="entry name" value="YknX-like_C"/>
</dbReference>
<dbReference type="PANTHER" id="PTHR32347">
    <property type="entry name" value="EFFLUX SYSTEM COMPONENT YKNX-RELATED"/>
    <property type="match status" value="1"/>
</dbReference>
<dbReference type="InterPro" id="IPR006143">
    <property type="entry name" value="RND_pump_MFP"/>
</dbReference>
<dbReference type="EMBL" id="JBBUTI010000005">
    <property type="protein sequence ID" value="MEK8046313.1"/>
    <property type="molecule type" value="Genomic_DNA"/>
</dbReference>
<dbReference type="NCBIfam" id="TIGR01730">
    <property type="entry name" value="RND_mfp"/>
    <property type="match status" value="1"/>
</dbReference>
<comment type="similarity">
    <text evidence="2">Belongs to the membrane fusion protein (MFP) (TC 8.A.1) family.</text>
</comment>
<keyword evidence="3" id="KW-0175">Coiled coil</keyword>
<reference evidence="6 7" key="1">
    <citation type="submission" date="2024-04" db="EMBL/GenBank/DDBJ databases">
        <title>Novel species of the genus Ideonella isolated from streams.</title>
        <authorList>
            <person name="Lu H."/>
        </authorList>
    </citation>
    <scope>NUCLEOTIDE SEQUENCE [LARGE SCALE GENOMIC DNA]</scope>
    <source>
        <strain evidence="6 7">LYT19W</strain>
    </source>
</reference>
<proteinExistence type="inferred from homology"/>
<evidence type="ECO:0000256" key="3">
    <source>
        <dbReference type="ARBA" id="ARBA00023054"/>
    </source>
</evidence>
<dbReference type="InterPro" id="IPR050465">
    <property type="entry name" value="UPF0194_transport"/>
</dbReference>
<feature type="transmembrane region" description="Helical" evidence="4">
    <location>
        <begin position="21"/>
        <end position="43"/>
    </location>
</feature>
<comment type="subcellular location">
    <subcellularLocation>
        <location evidence="1">Cell envelope</location>
    </subcellularLocation>
</comment>
<keyword evidence="7" id="KW-1185">Reference proteome</keyword>
<keyword evidence="4" id="KW-0472">Membrane</keyword>
<dbReference type="RefSeq" id="WP_341398600.1">
    <property type="nucleotide sequence ID" value="NZ_JBBUTI010000005.1"/>
</dbReference>
<dbReference type="Gene3D" id="2.40.30.170">
    <property type="match status" value="1"/>
</dbReference>
<accession>A0ABU9C3B1</accession>
<keyword evidence="4" id="KW-1133">Transmembrane helix</keyword>
<name>A0ABU9C3B1_9BURK</name>
<protein>
    <submittedName>
        <fullName evidence="6">Efflux RND transporter periplasmic adaptor subunit</fullName>
    </submittedName>
</protein>
<dbReference type="Proteomes" id="UP001379945">
    <property type="component" value="Unassembled WGS sequence"/>
</dbReference>
<evidence type="ECO:0000256" key="4">
    <source>
        <dbReference type="SAM" id="Phobius"/>
    </source>
</evidence>
<dbReference type="PANTHER" id="PTHR32347:SF14">
    <property type="entry name" value="EFFLUX SYSTEM COMPONENT YKNX-RELATED"/>
    <property type="match status" value="1"/>
</dbReference>
<keyword evidence="4" id="KW-0812">Transmembrane</keyword>
<organism evidence="6 7">
    <name type="scientific">Ideonella margarita</name>
    <dbReference type="NCBI Taxonomy" id="2984191"/>
    <lineage>
        <taxon>Bacteria</taxon>
        <taxon>Pseudomonadati</taxon>
        <taxon>Pseudomonadota</taxon>
        <taxon>Betaproteobacteria</taxon>
        <taxon>Burkholderiales</taxon>
        <taxon>Sphaerotilaceae</taxon>
        <taxon>Ideonella</taxon>
    </lineage>
</organism>
<dbReference type="Gene3D" id="2.40.50.100">
    <property type="match status" value="1"/>
</dbReference>
<evidence type="ECO:0000256" key="1">
    <source>
        <dbReference type="ARBA" id="ARBA00004196"/>
    </source>
</evidence>
<dbReference type="Gene3D" id="1.10.287.470">
    <property type="entry name" value="Helix hairpin bin"/>
    <property type="match status" value="1"/>
</dbReference>
<dbReference type="Gene3D" id="2.40.420.20">
    <property type="match status" value="1"/>
</dbReference>